<feature type="transmembrane region" description="Helical" evidence="6">
    <location>
        <begin position="98"/>
        <end position="121"/>
    </location>
</feature>
<evidence type="ECO:0000256" key="2">
    <source>
        <dbReference type="ARBA" id="ARBA00009399"/>
    </source>
</evidence>
<accession>U5T885</accession>
<evidence type="ECO:0000313" key="8">
    <source>
        <dbReference type="EMBL" id="AGY92608.1"/>
    </source>
</evidence>
<keyword evidence="5 6" id="KW-0472">Membrane</keyword>
<keyword evidence="9" id="KW-1185">Reference proteome</keyword>
<comment type="similarity">
    <text evidence="2">Belongs to the GtrA family.</text>
</comment>
<evidence type="ECO:0000256" key="5">
    <source>
        <dbReference type="ARBA" id="ARBA00023136"/>
    </source>
</evidence>
<dbReference type="AlphaFoldDB" id="U5T885"/>
<feature type="transmembrane region" description="Helical" evidence="6">
    <location>
        <begin position="71"/>
        <end position="92"/>
    </location>
</feature>
<feature type="transmembrane region" description="Helical" evidence="6">
    <location>
        <begin position="12"/>
        <end position="34"/>
    </location>
</feature>
<dbReference type="GO" id="GO:0000271">
    <property type="term" value="P:polysaccharide biosynthetic process"/>
    <property type="evidence" value="ECO:0007669"/>
    <property type="project" value="InterPro"/>
</dbReference>
<evidence type="ECO:0000313" key="9">
    <source>
        <dbReference type="Proteomes" id="UP000017640"/>
    </source>
</evidence>
<comment type="subcellular location">
    <subcellularLocation>
        <location evidence="1">Membrane</location>
        <topology evidence="1">Multi-pass membrane protein</topology>
    </subcellularLocation>
</comment>
<dbReference type="Pfam" id="PF04138">
    <property type="entry name" value="GtrA_DPMS_TM"/>
    <property type="match status" value="1"/>
</dbReference>
<feature type="transmembrane region" description="Helical" evidence="6">
    <location>
        <begin position="40"/>
        <end position="59"/>
    </location>
</feature>
<keyword evidence="4 6" id="KW-1133">Transmembrane helix</keyword>
<feature type="domain" description="GtrA/DPMS transmembrane" evidence="7">
    <location>
        <begin position="11"/>
        <end position="122"/>
    </location>
</feature>
<evidence type="ECO:0000256" key="3">
    <source>
        <dbReference type="ARBA" id="ARBA00022692"/>
    </source>
</evidence>
<dbReference type="OrthoDB" id="8562382at2"/>
<evidence type="ECO:0000256" key="1">
    <source>
        <dbReference type="ARBA" id="ARBA00004141"/>
    </source>
</evidence>
<dbReference type="EMBL" id="CP005990">
    <property type="protein sequence ID" value="AGY92608.1"/>
    <property type="molecule type" value="Genomic_DNA"/>
</dbReference>
<gene>
    <name evidence="8" type="ORF">SPICUR_08395</name>
</gene>
<dbReference type="InterPro" id="IPR051401">
    <property type="entry name" value="GtrA_CellWall_Glycosyl"/>
</dbReference>
<name>U5T885_9GAMM</name>
<dbReference type="eggNOG" id="COG2246">
    <property type="taxonomic scope" value="Bacteria"/>
</dbReference>
<evidence type="ECO:0000259" key="7">
    <source>
        <dbReference type="Pfam" id="PF04138"/>
    </source>
</evidence>
<dbReference type="PANTHER" id="PTHR38459">
    <property type="entry name" value="PROPHAGE BACTOPRENOL-LINKED GLUCOSE TRANSLOCASE HOMOLOG"/>
    <property type="match status" value="1"/>
</dbReference>
<protein>
    <recommendedName>
        <fullName evidence="7">GtrA/DPMS transmembrane domain-containing protein</fullName>
    </recommendedName>
</protein>
<sequence>MLIAEVGRLFKFGIVGGAATAVHLATASALLLIYPGFSVFLTNFLAFCSAVPVSFYGHQNFTFQRQGNSKKFFLVAFGGFLINNFFLGIVVTTTHMNGIASITISTLAVPVLIYTISRLWVFR</sequence>
<evidence type="ECO:0000256" key="6">
    <source>
        <dbReference type="SAM" id="Phobius"/>
    </source>
</evidence>
<dbReference type="KEGG" id="spiu:SPICUR_08395"/>
<dbReference type="HOGENOM" id="CLU_083873_6_4_6"/>
<proteinExistence type="inferred from homology"/>
<dbReference type="STRING" id="1335757.SPICUR_08395"/>
<dbReference type="PANTHER" id="PTHR38459:SF1">
    <property type="entry name" value="PROPHAGE BACTOPRENOL-LINKED GLUCOSE TRANSLOCASE HOMOLOG"/>
    <property type="match status" value="1"/>
</dbReference>
<keyword evidence="3 6" id="KW-0812">Transmembrane</keyword>
<reference evidence="8 9" key="1">
    <citation type="journal article" date="2013" name="BMC Genomics">
        <title>Genomes of "Spiribacter", a streamlined, successful halophilic bacterium.</title>
        <authorList>
            <person name="Lopez-Perez M."/>
            <person name="Ghai R."/>
            <person name="Leon M.J."/>
            <person name="Rodriguez-Olmos A."/>
            <person name="Copa-Patino J.L."/>
            <person name="Soliveri J."/>
            <person name="Sanchez-Porro C."/>
            <person name="Ventosa A."/>
            <person name="Rodriguez-Valera F."/>
        </authorList>
    </citation>
    <scope>NUCLEOTIDE SEQUENCE [LARGE SCALE GENOMIC DNA]</scope>
    <source>
        <strain evidence="8 9">UAH-SP71</strain>
    </source>
</reference>
<dbReference type="RefSeq" id="WP_023367972.1">
    <property type="nucleotide sequence ID" value="NC_022664.1"/>
</dbReference>
<dbReference type="InterPro" id="IPR007267">
    <property type="entry name" value="GtrA_DPMS_TM"/>
</dbReference>
<organism evidence="8 9">
    <name type="scientific">Spiribacter curvatus</name>
    <dbReference type="NCBI Taxonomy" id="1335757"/>
    <lineage>
        <taxon>Bacteria</taxon>
        <taxon>Pseudomonadati</taxon>
        <taxon>Pseudomonadota</taxon>
        <taxon>Gammaproteobacteria</taxon>
        <taxon>Chromatiales</taxon>
        <taxon>Ectothiorhodospiraceae</taxon>
        <taxon>Spiribacter</taxon>
    </lineage>
</organism>
<evidence type="ECO:0000256" key="4">
    <source>
        <dbReference type="ARBA" id="ARBA00022989"/>
    </source>
</evidence>
<dbReference type="Proteomes" id="UP000017640">
    <property type="component" value="Chromosome"/>
</dbReference>
<dbReference type="GO" id="GO:0005886">
    <property type="term" value="C:plasma membrane"/>
    <property type="evidence" value="ECO:0007669"/>
    <property type="project" value="TreeGrafter"/>
</dbReference>